<protein>
    <submittedName>
        <fullName evidence="1">Uncharacterized protein</fullName>
    </submittedName>
</protein>
<reference evidence="1" key="2">
    <citation type="journal article" date="2015" name="Fish Shellfish Immunol.">
        <title>Early steps in the European eel (Anguilla anguilla)-Vibrio vulnificus interaction in the gills: Role of the RtxA13 toxin.</title>
        <authorList>
            <person name="Callol A."/>
            <person name="Pajuelo D."/>
            <person name="Ebbesson L."/>
            <person name="Teles M."/>
            <person name="MacKenzie S."/>
            <person name="Amaro C."/>
        </authorList>
    </citation>
    <scope>NUCLEOTIDE SEQUENCE</scope>
</reference>
<organism evidence="1">
    <name type="scientific">Anguilla anguilla</name>
    <name type="common">European freshwater eel</name>
    <name type="synonym">Muraena anguilla</name>
    <dbReference type="NCBI Taxonomy" id="7936"/>
    <lineage>
        <taxon>Eukaryota</taxon>
        <taxon>Metazoa</taxon>
        <taxon>Chordata</taxon>
        <taxon>Craniata</taxon>
        <taxon>Vertebrata</taxon>
        <taxon>Euteleostomi</taxon>
        <taxon>Actinopterygii</taxon>
        <taxon>Neopterygii</taxon>
        <taxon>Teleostei</taxon>
        <taxon>Anguilliformes</taxon>
        <taxon>Anguillidae</taxon>
        <taxon>Anguilla</taxon>
    </lineage>
</organism>
<dbReference type="EMBL" id="GBXM01020625">
    <property type="protein sequence ID" value="JAH87952.1"/>
    <property type="molecule type" value="Transcribed_RNA"/>
</dbReference>
<name>A0A0E9WC86_ANGAN</name>
<sequence length="54" mass="6401">MQLHQTQKITKLMRVPALSVDRLSTIVVSFRMGHCEKTNNRDWCSNIWIRCEKP</sequence>
<reference evidence="1" key="1">
    <citation type="submission" date="2014-11" db="EMBL/GenBank/DDBJ databases">
        <authorList>
            <person name="Amaro Gonzalez C."/>
        </authorList>
    </citation>
    <scope>NUCLEOTIDE SEQUENCE</scope>
</reference>
<evidence type="ECO:0000313" key="1">
    <source>
        <dbReference type="EMBL" id="JAH87952.1"/>
    </source>
</evidence>
<dbReference type="AlphaFoldDB" id="A0A0E9WC86"/>
<accession>A0A0E9WC86</accession>
<proteinExistence type="predicted"/>